<sequence>MTLAQVLLGQGLIVDTTALAAVALVGYLFGRRTRRAAAATPDVTLLIELARAQCVAKDLEHLAQRLRTEAQGHLASLAAFQGQVERMQTGAVTADWRQLRQHADALIGQTMSLASSLSLACDEMRDHQSQLMTFADARVDRETGVLNRRALVEHLQARLAARGEGAKKVAIVLCSVDVDPYAWSIDGEAGLGSVARLIEQYARGNDVIARYGPQEFVILLPRTTLEGGLVVGERLLKIVDAALERRVWAGVVEAEIEETPEELLARAESALRAAAKEETPTLYVHDGAVTRRHAFELMHAHSGRLAASSISSSSNGAANGAESETVG</sequence>
<dbReference type="EMBL" id="CP036339">
    <property type="protein sequence ID" value="QDT74054.1"/>
    <property type="molecule type" value="Genomic_DNA"/>
</dbReference>
<keyword evidence="5" id="KW-0808">Transferase</keyword>
<dbReference type="OrthoDB" id="244535at2"/>
<dbReference type="SMART" id="SM00267">
    <property type="entry name" value="GGDEF"/>
    <property type="match status" value="1"/>
</dbReference>
<feature type="domain" description="GGDEF" evidence="4">
    <location>
        <begin position="169"/>
        <end position="287"/>
    </location>
</feature>
<dbReference type="Proteomes" id="UP000317909">
    <property type="component" value="Chromosome"/>
</dbReference>
<organism evidence="5 6">
    <name type="scientific">Lacipirellula limnantheis</name>
    <dbReference type="NCBI Taxonomy" id="2528024"/>
    <lineage>
        <taxon>Bacteria</taxon>
        <taxon>Pseudomonadati</taxon>
        <taxon>Planctomycetota</taxon>
        <taxon>Planctomycetia</taxon>
        <taxon>Pirellulales</taxon>
        <taxon>Lacipirellulaceae</taxon>
        <taxon>Lacipirellula</taxon>
    </lineage>
</organism>
<evidence type="ECO:0000259" key="4">
    <source>
        <dbReference type="PROSITE" id="PS50887"/>
    </source>
</evidence>
<gene>
    <name evidence="5" type="primary">ydaM</name>
    <name evidence="5" type="ORF">I41_32480</name>
</gene>
<feature type="region of interest" description="Disordered" evidence="3">
    <location>
        <begin position="308"/>
        <end position="327"/>
    </location>
</feature>
<name>A0A517U095_9BACT</name>
<dbReference type="GO" id="GO:1902201">
    <property type="term" value="P:negative regulation of bacterial-type flagellum-dependent cell motility"/>
    <property type="evidence" value="ECO:0007669"/>
    <property type="project" value="TreeGrafter"/>
</dbReference>
<dbReference type="InterPro" id="IPR043128">
    <property type="entry name" value="Rev_trsase/Diguanyl_cyclase"/>
</dbReference>
<evidence type="ECO:0000313" key="6">
    <source>
        <dbReference type="Proteomes" id="UP000317909"/>
    </source>
</evidence>
<dbReference type="NCBIfam" id="TIGR00254">
    <property type="entry name" value="GGDEF"/>
    <property type="match status" value="1"/>
</dbReference>
<keyword evidence="5" id="KW-0548">Nucleotidyltransferase</keyword>
<protein>
    <recommendedName>
        <fullName evidence="1">diguanylate cyclase</fullName>
        <ecNumber evidence="1">2.7.7.65</ecNumber>
    </recommendedName>
</protein>
<reference evidence="5 6" key="1">
    <citation type="submission" date="2019-02" db="EMBL/GenBank/DDBJ databases">
        <title>Deep-cultivation of Planctomycetes and their phenomic and genomic characterization uncovers novel biology.</title>
        <authorList>
            <person name="Wiegand S."/>
            <person name="Jogler M."/>
            <person name="Boedeker C."/>
            <person name="Pinto D."/>
            <person name="Vollmers J."/>
            <person name="Rivas-Marin E."/>
            <person name="Kohn T."/>
            <person name="Peeters S.H."/>
            <person name="Heuer A."/>
            <person name="Rast P."/>
            <person name="Oberbeckmann S."/>
            <person name="Bunk B."/>
            <person name="Jeske O."/>
            <person name="Meyerdierks A."/>
            <person name="Storesund J.E."/>
            <person name="Kallscheuer N."/>
            <person name="Luecker S."/>
            <person name="Lage O.M."/>
            <person name="Pohl T."/>
            <person name="Merkel B.J."/>
            <person name="Hornburger P."/>
            <person name="Mueller R.-W."/>
            <person name="Bruemmer F."/>
            <person name="Labrenz M."/>
            <person name="Spormann A.M."/>
            <person name="Op den Camp H."/>
            <person name="Overmann J."/>
            <person name="Amann R."/>
            <person name="Jetten M.S.M."/>
            <person name="Mascher T."/>
            <person name="Medema M.H."/>
            <person name="Devos D.P."/>
            <person name="Kaster A.-K."/>
            <person name="Ovreas L."/>
            <person name="Rohde M."/>
            <person name="Galperin M.Y."/>
            <person name="Jogler C."/>
        </authorList>
    </citation>
    <scope>NUCLEOTIDE SEQUENCE [LARGE SCALE GENOMIC DNA]</scope>
    <source>
        <strain evidence="5 6">I41</strain>
    </source>
</reference>
<evidence type="ECO:0000313" key="5">
    <source>
        <dbReference type="EMBL" id="QDT74054.1"/>
    </source>
</evidence>
<dbReference type="GO" id="GO:0052621">
    <property type="term" value="F:diguanylate cyclase activity"/>
    <property type="evidence" value="ECO:0007669"/>
    <property type="project" value="UniProtKB-EC"/>
</dbReference>
<dbReference type="AlphaFoldDB" id="A0A517U095"/>
<dbReference type="PANTHER" id="PTHR45138">
    <property type="entry name" value="REGULATORY COMPONENTS OF SENSORY TRANSDUCTION SYSTEM"/>
    <property type="match status" value="1"/>
</dbReference>
<dbReference type="RefSeq" id="WP_145433847.1">
    <property type="nucleotide sequence ID" value="NZ_CP036339.1"/>
</dbReference>
<evidence type="ECO:0000256" key="2">
    <source>
        <dbReference type="ARBA" id="ARBA00034247"/>
    </source>
</evidence>
<dbReference type="EC" id="2.7.7.65" evidence="1"/>
<dbReference type="GO" id="GO:0043709">
    <property type="term" value="P:cell adhesion involved in single-species biofilm formation"/>
    <property type="evidence" value="ECO:0007669"/>
    <property type="project" value="TreeGrafter"/>
</dbReference>
<dbReference type="SUPFAM" id="SSF55073">
    <property type="entry name" value="Nucleotide cyclase"/>
    <property type="match status" value="1"/>
</dbReference>
<evidence type="ECO:0000256" key="3">
    <source>
        <dbReference type="SAM" id="MobiDB-lite"/>
    </source>
</evidence>
<evidence type="ECO:0000256" key="1">
    <source>
        <dbReference type="ARBA" id="ARBA00012528"/>
    </source>
</evidence>
<comment type="catalytic activity">
    <reaction evidence="2">
        <text>2 GTP = 3',3'-c-di-GMP + 2 diphosphate</text>
        <dbReference type="Rhea" id="RHEA:24898"/>
        <dbReference type="ChEBI" id="CHEBI:33019"/>
        <dbReference type="ChEBI" id="CHEBI:37565"/>
        <dbReference type="ChEBI" id="CHEBI:58805"/>
        <dbReference type="EC" id="2.7.7.65"/>
    </reaction>
</comment>
<accession>A0A517U095</accession>
<dbReference type="InterPro" id="IPR000160">
    <property type="entry name" value="GGDEF_dom"/>
</dbReference>
<dbReference type="Pfam" id="PF00990">
    <property type="entry name" value="GGDEF"/>
    <property type="match status" value="1"/>
</dbReference>
<dbReference type="PANTHER" id="PTHR45138:SF9">
    <property type="entry name" value="DIGUANYLATE CYCLASE DGCM-RELATED"/>
    <property type="match status" value="1"/>
</dbReference>
<dbReference type="Gene3D" id="3.30.70.270">
    <property type="match status" value="1"/>
</dbReference>
<proteinExistence type="predicted"/>
<dbReference type="InterPro" id="IPR050469">
    <property type="entry name" value="Diguanylate_Cyclase"/>
</dbReference>
<keyword evidence="6" id="KW-1185">Reference proteome</keyword>
<dbReference type="InterPro" id="IPR029787">
    <property type="entry name" value="Nucleotide_cyclase"/>
</dbReference>
<dbReference type="GO" id="GO:0005886">
    <property type="term" value="C:plasma membrane"/>
    <property type="evidence" value="ECO:0007669"/>
    <property type="project" value="TreeGrafter"/>
</dbReference>
<dbReference type="KEGG" id="llh:I41_32480"/>
<dbReference type="PROSITE" id="PS50887">
    <property type="entry name" value="GGDEF"/>
    <property type="match status" value="1"/>
</dbReference>